<feature type="compositionally biased region" description="Basic and acidic residues" evidence="1">
    <location>
        <begin position="124"/>
        <end position="154"/>
    </location>
</feature>
<keyword evidence="2" id="KW-0732">Signal</keyword>
<keyword evidence="4" id="KW-1185">Reference proteome</keyword>
<evidence type="ECO:0000256" key="2">
    <source>
        <dbReference type="SAM" id="SignalP"/>
    </source>
</evidence>
<evidence type="ECO:0000313" key="4">
    <source>
        <dbReference type="Proteomes" id="UP001431010"/>
    </source>
</evidence>
<dbReference type="RefSeq" id="WP_231318829.1">
    <property type="nucleotide sequence ID" value="NZ_CP088156.1"/>
</dbReference>
<name>A0ABY3R765_9BRAD</name>
<feature type="chain" id="PRO_5046210410" evidence="2">
    <location>
        <begin position="27"/>
        <end position="192"/>
    </location>
</feature>
<gene>
    <name evidence="3" type="ORF">LQG66_27655</name>
</gene>
<organism evidence="3 4">
    <name type="scientific">Bradyrhizobium ontarionense</name>
    <dbReference type="NCBI Taxonomy" id="2898149"/>
    <lineage>
        <taxon>Bacteria</taxon>
        <taxon>Pseudomonadati</taxon>
        <taxon>Pseudomonadota</taxon>
        <taxon>Alphaproteobacteria</taxon>
        <taxon>Hyphomicrobiales</taxon>
        <taxon>Nitrobacteraceae</taxon>
        <taxon>Bradyrhizobium</taxon>
    </lineage>
</organism>
<accession>A0ABY3R765</accession>
<proteinExistence type="predicted"/>
<sequence>MSLMQSYRQPLVALLVLGGLCGEVSAAEDTAPDNDRGRYTMSTTPDGVVRLDTRTGAVSTCNNSAGSGWACYAVPDERAALDAEIGRLQAENEKLKGQLASRDQSISGKIDEPLPKDQALPKSDQLKKPEPKAGDRTGEKPGEPKSADGTRKLEIPLPSDQDMDRMMGFLEQAWRRLLDMAMRVQKDVSGKI</sequence>
<reference evidence="3" key="1">
    <citation type="journal article" date="2024" name="Antonie Van Leeuwenhoek">
        <title>Bradyrhizobium ontarionense sp. nov., a novel bacterial symbiont isolated from Aeschynomene indica (Indian jointvetch), harbours photosynthesis, nitrogen fixation and nitrous oxide (N2O) reductase genes.</title>
        <authorList>
            <person name="Bromfield E.S.P."/>
            <person name="Cloutier S."/>
        </authorList>
    </citation>
    <scope>NUCLEOTIDE SEQUENCE</scope>
    <source>
        <strain evidence="3">A19</strain>
    </source>
</reference>
<dbReference type="EMBL" id="CP088156">
    <property type="protein sequence ID" value="UFZ02998.1"/>
    <property type="molecule type" value="Genomic_DNA"/>
</dbReference>
<dbReference type="Proteomes" id="UP001431010">
    <property type="component" value="Chromosome"/>
</dbReference>
<feature type="region of interest" description="Disordered" evidence="1">
    <location>
        <begin position="93"/>
        <end position="164"/>
    </location>
</feature>
<evidence type="ECO:0000313" key="3">
    <source>
        <dbReference type="EMBL" id="UFZ02998.1"/>
    </source>
</evidence>
<evidence type="ECO:0000256" key="1">
    <source>
        <dbReference type="SAM" id="MobiDB-lite"/>
    </source>
</evidence>
<feature type="signal peptide" evidence="2">
    <location>
        <begin position="1"/>
        <end position="26"/>
    </location>
</feature>
<protein>
    <submittedName>
        <fullName evidence="3">Uncharacterized protein</fullName>
    </submittedName>
</protein>